<feature type="domain" description="Heterokaryon incompatibility" evidence="1">
    <location>
        <begin position="7"/>
        <end position="105"/>
    </location>
</feature>
<dbReference type="PANTHER" id="PTHR33112:SF16">
    <property type="entry name" value="HETEROKARYON INCOMPATIBILITY DOMAIN-CONTAINING PROTEIN"/>
    <property type="match status" value="1"/>
</dbReference>
<dbReference type="EMBL" id="JAPEIS010000003">
    <property type="protein sequence ID" value="KAJ8067943.1"/>
    <property type="molecule type" value="Genomic_DNA"/>
</dbReference>
<proteinExistence type="predicted"/>
<sequence>MYLVEILGDRYLWVDSLCIVQDDFTFKEREIDNMASIYANADITIVAGQGTDADSGLRGLRHCGTPQSRNLTQDIIQLRAFDILRRKPDLSGRSPWAGRAWNLQEFMLSRRVITFDEETVRWECDLNRWHEDRTVCHRVRETEVSRGIRAILKRPLPDIHQFLVILQSYRRKELTYPNDSLNSFTGILRALENIFTGGFVGGLPVMRLDLTLLWQPARYNPIPFKRIISEPYLYSLPSWSWAGWDGLLNISMIKGECIDTAYRMEVIDHEWPSIIEILPLVRWLIREHPTSSPTSLSDSWYGFRRKLESELPKTWSKHKSHRVQKGSNSVWPLQYYYTHRSCSVTKCTYPIPYYDRRKSPKSPSRTLLSYRTKRGWLLMGEIFEWSQSIVLRMTNGT</sequence>
<accession>A0A9X0AT19</accession>
<evidence type="ECO:0000313" key="3">
    <source>
        <dbReference type="Proteomes" id="UP001152300"/>
    </source>
</evidence>
<dbReference type="InterPro" id="IPR010730">
    <property type="entry name" value="HET"/>
</dbReference>
<dbReference type="PANTHER" id="PTHR33112">
    <property type="entry name" value="DOMAIN PROTEIN, PUTATIVE-RELATED"/>
    <property type="match status" value="1"/>
</dbReference>
<comment type="caution">
    <text evidence="2">The sequence shown here is derived from an EMBL/GenBank/DDBJ whole genome shotgun (WGS) entry which is preliminary data.</text>
</comment>
<dbReference type="Pfam" id="PF06985">
    <property type="entry name" value="HET"/>
    <property type="match status" value="1"/>
</dbReference>
<dbReference type="OrthoDB" id="5428863at2759"/>
<evidence type="ECO:0000259" key="1">
    <source>
        <dbReference type="Pfam" id="PF06985"/>
    </source>
</evidence>
<organism evidence="2 3">
    <name type="scientific">Sclerotinia nivalis</name>
    <dbReference type="NCBI Taxonomy" id="352851"/>
    <lineage>
        <taxon>Eukaryota</taxon>
        <taxon>Fungi</taxon>
        <taxon>Dikarya</taxon>
        <taxon>Ascomycota</taxon>
        <taxon>Pezizomycotina</taxon>
        <taxon>Leotiomycetes</taxon>
        <taxon>Helotiales</taxon>
        <taxon>Sclerotiniaceae</taxon>
        <taxon>Sclerotinia</taxon>
    </lineage>
</organism>
<reference evidence="2" key="1">
    <citation type="submission" date="2022-11" db="EMBL/GenBank/DDBJ databases">
        <title>Genome Resource of Sclerotinia nivalis Strain SnTB1, a Plant Pathogen Isolated from American Ginseng.</title>
        <authorList>
            <person name="Fan S."/>
        </authorList>
    </citation>
    <scope>NUCLEOTIDE SEQUENCE</scope>
    <source>
        <strain evidence="2">SnTB1</strain>
    </source>
</reference>
<dbReference type="Proteomes" id="UP001152300">
    <property type="component" value="Unassembled WGS sequence"/>
</dbReference>
<gene>
    <name evidence="2" type="ORF">OCU04_003525</name>
</gene>
<name>A0A9X0AT19_9HELO</name>
<keyword evidence="3" id="KW-1185">Reference proteome</keyword>
<protein>
    <recommendedName>
        <fullName evidence="1">Heterokaryon incompatibility domain-containing protein</fullName>
    </recommendedName>
</protein>
<dbReference type="AlphaFoldDB" id="A0A9X0AT19"/>
<evidence type="ECO:0000313" key="2">
    <source>
        <dbReference type="EMBL" id="KAJ8067943.1"/>
    </source>
</evidence>